<reference evidence="2" key="1">
    <citation type="submission" date="2014-07" db="EMBL/GenBank/DDBJ databases">
        <authorList>
            <person name="Martin A.A"/>
            <person name="De Silva N."/>
        </authorList>
    </citation>
    <scope>NUCLEOTIDE SEQUENCE</scope>
</reference>
<dbReference type="PROSITE" id="PS50097">
    <property type="entry name" value="BTB"/>
    <property type="match status" value="1"/>
</dbReference>
<protein>
    <submittedName>
        <fullName evidence="3">Speckle-type POZ protein (inferred by orthology to a human protein)</fullName>
    </submittedName>
</protein>
<evidence type="ECO:0000313" key="2">
    <source>
        <dbReference type="Proteomes" id="UP000035680"/>
    </source>
</evidence>
<dbReference type="Gene3D" id="3.30.710.10">
    <property type="entry name" value="Potassium Channel Kv1.1, Chain A"/>
    <property type="match status" value="1"/>
</dbReference>
<dbReference type="Gene3D" id="1.25.40.420">
    <property type="match status" value="1"/>
</dbReference>
<dbReference type="AlphaFoldDB" id="A0A0K0F5R3"/>
<dbReference type="InterPro" id="IPR008974">
    <property type="entry name" value="TRAF-like"/>
</dbReference>
<dbReference type="WBParaSite" id="SVE_0415500.1">
    <property type="protein sequence ID" value="SVE_0415500.1"/>
    <property type="gene ID" value="SVE_0415500"/>
</dbReference>
<dbReference type="SMART" id="SM00225">
    <property type="entry name" value="BTB"/>
    <property type="match status" value="1"/>
</dbReference>
<sequence>MGTISNSNLSIVINSKSSGWGDSYDGCRSENHTSRGAVTTRHEWTIFNFRTIFDSDKRDVCLKSDVFKGTGLPNVCWQICLYPRGGIAGSVDNGSLFLEMISKSPDKQLKFKVKHRYLIEKNDYISWASNSYTNEFTLKPSNYAQLCGVSCIPISTMGGFTRRDGSLIIACEMEFTPDADGVICKELGLDVVTKSMPLHKSFISRLSDFYVSDDFEDFCDCKIICGNETFNVNKFMLVSQSSVFRAMFAHSNTKEAMTNCIYIDGANPEAVNRMIGFIYTAELDDCLNDDEIIAVLMLADRYDIQNLKSLCQDELIFQLSDRNVCKVLRFADQTRADVLKDACIETIEKYKKTITKSTPWRELKKTDQSLVFEVLEIIMASDGSPTKKKK</sequence>
<organism evidence="2 3">
    <name type="scientific">Strongyloides venezuelensis</name>
    <name type="common">Threadworm</name>
    <dbReference type="NCBI Taxonomy" id="75913"/>
    <lineage>
        <taxon>Eukaryota</taxon>
        <taxon>Metazoa</taxon>
        <taxon>Ecdysozoa</taxon>
        <taxon>Nematoda</taxon>
        <taxon>Chromadorea</taxon>
        <taxon>Rhabditida</taxon>
        <taxon>Tylenchina</taxon>
        <taxon>Panagrolaimomorpha</taxon>
        <taxon>Strongyloidoidea</taxon>
        <taxon>Strongyloididae</taxon>
        <taxon>Strongyloides</taxon>
    </lineage>
</organism>
<dbReference type="Proteomes" id="UP000035680">
    <property type="component" value="Unassembled WGS sequence"/>
</dbReference>
<dbReference type="SUPFAM" id="SSF54695">
    <property type="entry name" value="POZ domain"/>
    <property type="match status" value="1"/>
</dbReference>
<dbReference type="CDD" id="cd00121">
    <property type="entry name" value="MATH"/>
    <property type="match status" value="1"/>
</dbReference>
<dbReference type="InterPro" id="IPR000210">
    <property type="entry name" value="BTB/POZ_dom"/>
</dbReference>
<dbReference type="GO" id="GO:0030163">
    <property type="term" value="P:protein catabolic process"/>
    <property type="evidence" value="ECO:0007669"/>
    <property type="project" value="UniProtKB-ARBA"/>
</dbReference>
<dbReference type="STRING" id="75913.A0A0K0F5R3"/>
<dbReference type="Pfam" id="PF22486">
    <property type="entry name" value="MATH_2"/>
    <property type="match status" value="1"/>
</dbReference>
<name>A0A0K0F5R3_STRVS</name>
<dbReference type="Pfam" id="PF00651">
    <property type="entry name" value="BTB"/>
    <property type="match status" value="1"/>
</dbReference>
<feature type="domain" description="BTB" evidence="1">
    <location>
        <begin position="219"/>
        <end position="284"/>
    </location>
</feature>
<dbReference type="CDD" id="cd18186">
    <property type="entry name" value="BTB_POZ_ZBTB_KLHL-like"/>
    <property type="match status" value="1"/>
</dbReference>
<dbReference type="Gene3D" id="2.60.210.10">
    <property type="entry name" value="Apoptosis, Tumor Necrosis Factor Receptor Associated Protein 2, Chain A"/>
    <property type="match status" value="1"/>
</dbReference>
<accession>A0A0K0F5R3</accession>
<evidence type="ECO:0000313" key="3">
    <source>
        <dbReference type="WBParaSite" id="SVE_0415500.1"/>
    </source>
</evidence>
<evidence type="ECO:0000259" key="1">
    <source>
        <dbReference type="PROSITE" id="PS50097"/>
    </source>
</evidence>
<reference evidence="3" key="2">
    <citation type="submission" date="2015-08" db="UniProtKB">
        <authorList>
            <consortium name="WormBaseParasite"/>
        </authorList>
    </citation>
    <scope>IDENTIFICATION</scope>
</reference>
<proteinExistence type="predicted"/>
<dbReference type="SUPFAM" id="SSF49599">
    <property type="entry name" value="TRAF domain-like"/>
    <property type="match status" value="1"/>
</dbReference>
<keyword evidence="2" id="KW-1185">Reference proteome</keyword>
<dbReference type="InterPro" id="IPR011333">
    <property type="entry name" value="SKP1/BTB/POZ_sf"/>
</dbReference>
<dbReference type="InterPro" id="IPR002083">
    <property type="entry name" value="MATH/TRAF_dom"/>
</dbReference>
<dbReference type="PANTHER" id="PTHR24413">
    <property type="entry name" value="SPECKLE-TYPE POZ PROTEIN"/>
    <property type="match status" value="1"/>
</dbReference>